<sequence length="180" mass="19633">MGGAFSLLLHHYRTTTAPLKPAGEQRSEALLRLPWLAPGSGRGVAWPMKPVCSLFAMKETGSSRAAVRKLINSFYQKVDKPSSPQQTNEKINKKEKEGSRVQGDVNDHGDRVDGDGESGEYFERYSEKRAAKSTAESTDLILDGSLGIVPVDEEAKVVEELVEICVLCGRAKLVYLGPQG</sequence>
<proteinExistence type="predicted"/>
<protein>
    <submittedName>
        <fullName evidence="2">Uncharacterized protein</fullName>
    </submittedName>
</protein>
<name>A0AAV7Q9Y5_PLEWA</name>
<feature type="region of interest" description="Disordered" evidence="1">
    <location>
        <begin position="78"/>
        <end position="120"/>
    </location>
</feature>
<organism evidence="2 3">
    <name type="scientific">Pleurodeles waltl</name>
    <name type="common">Iberian ribbed newt</name>
    <dbReference type="NCBI Taxonomy" id="8319"/>
    <lineage>
        <taxon>Eukaryota</taxon>
        <taxon>Metazoa</taxon>
        <taxon>Chordata</taxon>
        <taxon>Craniata</taxon>
        <taxon>Vertebrata</taxon>
        <taxon>Euteleostomi</taxon>
        <taxon>Amphibia</taxon>
        <taxon>Batrachia</taxon>
        <taxon>Caudata</taxon>
        <taxon>Salamandroidea</taxon>
        <taxon>Salamandridae</taxon>
        <taxon>Pleurodelinae</taxon>
        <taxon>Pleurodeles</taxon>
    </lineage>
</organism>
<evidence type="ECO:0000313" key="2">
    <source>
        <dbReference type="EMBL" id="KAJ1137099.1"/>
    </source>
</evidence>
<gene>
    <name evidence="2" type="ORF">NDU88_003512</name>
</gene>
<comment type="caution">
    <text evidence="2">The sequence shown here is derived from an EMBL/GenBank/DDBJ whole genome shotgun (WGS) entry which is preliminary data.</text>
</comment>
<evidence type="ECO:0000313" key="3">
    <source>
        <dbReference type="Proteomes" id="UP001066276"/>
    </source>
</evidence>
<evidence type="ECO:0000256" key="1">
    <source>
        <dbReference type="SAM" id="MobiDB-lite"/>
    </source>
</evidence>
<accession>A0AAV7Q9Y5</accession>
<feature type="compositionally biased region" description="Basic and acidic residues" evidence="1">
    <location>
        <begin position="90"/>
        <end position="114"/>
    </location>
</feature>
<dbReference type="AlphaFoldDB" id="A0AAV7Q9Y5"/>
<reference evidence="2" key="1">
    <citation type="journal article" date="2022" name="bioRxiv">
        <title>Sequencing and chromosome-scale assembly of the giantPleurodeles waltlgenome.</title>
        <authorList>
            <person name="Brown T."/>
            <person name="Elewa A."/>
            <person name="Iarovenko S."/>
            <person name="Subramanian E."/>
            <person name="Araus A.J."/>
            <person name="Petzold A."/>
            <person name="Susuki M."/>
            <person name="Suzuki K.-i.T."/>
            <person name="Hayashi T."/>
            <person name="Toyoda A."/>
            <person name="Oliveira C."/>
            <person name="Osipova E."/>
            <person name="Leigh N.D."/>
            <person name="Simon A."/>
            <person name="Yun M.H."/>
        </authorList>
    </citation>
    <scope>NUCLEOTIDE SEQUENCE</scope>
    <source>
        <strain evidence="2">20211129_DDA</strain>
        <tissue evidence="2">Liver</tissue>
    </source>
</reference>
<dbReference type="EMBL" id="JANPWB010000010">
    <property type="protein sequence ID" value="KAJ1137099.1"/>
    <property type="molecule type" value="Genomic_DNA"/>
</dbReference>
<keyword evidence="3" id="KW-1185">Reference proteome</keyword>
<dbReference type="Proteomes" id="UP001066276">
    <property type="component" value="Chromosome 6"/>
</dbReference>